<dbReference type="PANTHER" id="PTHR10977:SF3">
    <property type="entry name" value="DIPHOSPHOMEVALONATE DECARBOXYLASE"/>
    <property type="match status" value="1"/>
</dbReference>
<keyword evidence="5" id="KW-0067">ATP-binding</keyword>
<dbReference type="Gene3D" id="3.30.70.890">
    <property type="entry name" value="GHMP kinase, C-terminal domain"/>
    <property type="match status" value="1"/>
</dbReference>
<keyword evidence="11" id="KW-1185">Reference proteome</keyword>
<evidence type="ECO:0000256" key="4">
    <source>
        <dbReference type="ARBA" id="ARBA00022741"/>
    </source>
</evidence>
<dbReference type="InterPro" id="IPR053859">
    <property type="entry name" value="MVD-like_N"/>
</dbReference>
<dbReference type="NCBIfam" id="TIGR01240">
    <property type="entry name" value="mevDPdecarb"/>
    <property type="match status" value="1"/>
</dbReference>
<dbReference type="RefSeq" id="WP_029907606.1">
    <property type="nucleotide sequence ID" value="NZ_AP020335.1"/>
</dbReference>
<evidence type="ECO:0000256" key="1">
    <source>
        <dbReference type="ARBA" id="ARBA00008831"/>
    </source>
</evidence>
<name>A0A066ZSC6_HYDMR</name>
<keyword evidence="6" id="KW-0443">Lipid metabolism</keyword>
<dbReference type="SUPFAM" id="SSF54211">
    <property type="entry name" value="Ribosomal protein S5 domain 2-like"/>
    <property type="match status" value="1"/>
</dbReference>
<protein>
    <recommendedName>
        <fullName evidence="2">diphosphomevalonate decarboxylase</fullName>
        <ecNumber evidence="2">4.1.1.33</ecNumber>
    </recommendedName>
</protein>
<dbReference type="InterPro" id="IPR005935">
    <property type="entry name" value="Mev_decarb"/>
</dbReference>
<proteinExistence type="inferred from homology"/>
<dbReference type="STRING" id="28885.EI16_10555"/>
<dbReference type="PIRSF" id="PIRSF015950">
    <property type="entry name" value="Mev_P_decrbx"/>
    <property type="match status" value="1"/>
</dbReference>
<keyword evidence="3" id="KW-0444">Lipid biosynthesis</keyword>
<keyword evidence="4" id="KW-0547">Nucleotide-binding</keyword>
<dbReference type="Gene3D" id="3.30.230.10">
    <property type="match status" value="1"/>
</dbReference>
<dbReference type="InterPro" id="IPR036554">
    <property type="entry name" value="GHMP_kinase_C_sf"/>
</dbReference>
<accession>A0A066ZSC6</accession>
<evidence type="ECO:0000313" key="10">
    <source>
        <dbReference type="EMBL" id="KDN96683.1"/>
    </source>
</evidence>
<feature type="domain" description="Diphosphomevalonate decarboxylase-like N-terminal" evidence="9">
    <location>
        <begin position="25"/>
        <end position="182"/>
    </location>
</feature>
<evidence type="ECO:0000259" key="9">
    <source>
        <dbReference type="Pfam" id="PF22700"/>
    </source>
</evidence>
<evidence type="ECO:0000256" key="7">
    <source>
        <dbReference type="ARBA" id="ARBA00023239"/>
    </source>
</evidence>
<dbReference type="GO" id="GO:0019287">
    <property type="term" value="P:isopentenyl diphosphate biosynthetic process, mevalonate pathway"/>
    <property type="evidence" value="ECO:0007669"/>
    <property type="project" value="InterPro"/>
</dbReference>
<dbReference type="FunFam" id="3.30.230.10:FF:000072">
    <property type="entry name" value="Diphosphomevalonate decarboxylase"/>
    <property type="match status" value="1"/>
</dbReference>
<dbReference type="AlphaFoldDB" id="A0A066ZSC6"/>
<evidence type="ECO:0000256" key="3">
    <source>
        <dbReference type="ARBA" id="ARBA00022516"/>
    </source>
</evidence>
<evidence type="ECO:0000256" key="6">
    <source>
        <dbReference type="ARBA" id="ARBA00023098"/>
    </source>
</evidence>
<dbReference type="InterPro" id="IPR041431">
    <property type="entry name" value="Mvd1_C"/>
</dbReference>
<dbReference type="InterPro" id="IPR020568">
    <property type="entry name" value="Ribosomal_Su5_D2-typ_SF"/>
</dbReference>
<dbReference type="InterPro" id="IPR014721">
    <property type="entry name" value="Ribsml_uS5_D2-typ_fold_subgr"/>
</dbReference>
<evidence type="ECO:0000256" key="2">
    <source>
        <dbReference type="ARBA" id="ARBA00012296"/>
    </source>
</evidence>
<comment type="similarity">
    <text evidence="1">Belongs to the diphosphomevalonate decarboxylase family.</text>
</comment>
<organism evidence="10 11">
    <name type="scientific">Hydrogenovibrio marinus</name>
    <dbReference type="NCBI Taxonomy" id="28885"/>
    <lineage>
        <taxon>Bacteria</taxon>
        <taxon>Pseudomonadati</taxon>
        <taxon>Pseudomonadota</taxon>
        <taxon>Gammaproteobacteria</taxon>
        <taxon>Thiotrichales</taxon>
        <taxon>Piscirickettsiaceae</taxon>
        <taxon>Hydrogenovibrio</taxon>
    </lineage>
</organism>
<dbReference type="GO" id="GO:0005829">
    <property type="term" value="C:cytosol"/>
    <property type="evidence" value="ECO:0007669"/>
    <property type="project" value="InterPro"/>
</dbReference>
<evidence type="ECO:0000256" key="5">
    <source>
        <dbReference type="ARBA" id="ARBA00022840"/>
    </source>
</evidence>
<dbReference type="Pfam" id="PF18376">
    <property type="entry name" value="MDD_C"/>
    <property type="match status" value="1"/>
</dbReference>
<dbReference type="Pfam" id="PF22700">
    <property type="entry name" value="MVD-like_N"/>
    <property type="match status" value="1"/>
</dbReference>
<dbReference type="EMBL" id="JMIU01000001">
    <property type="protein sequence ID" value="KDN96683.1"/>
    <property type="molecule type" value="Genomic_DNA"/>
</dbReference>
<dbReference type="GO" id="GO:0004163">
    <property type="term" value="F:diphosphomevalonate decarboxylase activity"/>
    <property type="evidence" value="ECO:0007669"/>
    <property type="project" value="UniProtKB-EC"/>
</dbReference>
<reference evidence="10 11" key="1">
    <citation type="submission" date="2014-04" db="EMBL/GenBank/DDBJ databases">
        <title>Draft genome sequence of Hydrogenovibrio marinus MH-110, a model organism for aerobic H2 metabolism.</title>
        <authorList>
            <person name="Cha H.J."/>
            <person name="Jo B.H."/>
            <person name="Hwang B.H."/>
        </authorList>
    </citation>
    <scope>NUCLEOTIDE SEQUENCE [LARGE SCALE GENOMIC DNA]</scope>
    <source>
        <strain evidence="10 11">MH-110</strain>
    </source>
</reference>
<sequence length="330" mass="36754">MNTPQDFINQLIPHKTPKKIGQGAADVNIALSKYWGKRQVELNLPTNSSLSISLPGLGTHTKIQADKTLQHDCVCLNGKRLKQDDPFAMRLSKFLDFFRETPNTFFDIHTENTVPTAAGLASSASGYAALVLALNDCFDWQLPKKELSLLARLGSGSASRSIYDGFVIWHKGQTENGLDSFAEPIDAPWSEFCIGLLEIDLKAKKVASTTGMQQTVNHCELYQAWPKKAEQDVQAIQQAILQQDFSELGALAENNALSMHATMIATWPPILYWQPESVEAMHMVWALRESGVEVYFTMDAGPNLKLMFLQKDAERIQQAFPALKLIRPFG</sequence>
<evidence type="ECO:0000259" key="8">
    <source>
        <dbReference type="Pfam" id="PF18376"/>
    </source>
</evidence>
<dbReference type="Proteomes" id="UP000027341">
    <property type="component" value="Unassembled WGS sequence"/>
</dbReference>
<comment type="caution">
    <text evidence="10">The sequence shown here is derived from an EMBL/GenBank/DDBJ whole genome shotgun (WGS) entry which is preliminary data.</text>
</comment>
<dbReference type="SUPFAM" id="SSF55060">
    <property type="entry name" value="GHMP Kinase, C-terminal domain"/>
    <property type="match status" value="1"/>
</dbReference>
<feature type="domain" description="Mvd1 C-terminal" evidence="8">
    <location>
        <begin position="202"/>
        <end position="319"/>
    </location>
</feature>
<dbReference type="GO" id="GO:0005524">
    <property type="term" value="F:ATP binding"/>
    <property type="evidence" value="ECO:0007669"/>
    <property type="project" value="UniProtKB-KW"/>
</dbReference>
<dbReference type="PANTHER" id="PTHR10977">
    <property type="entry name" value="DIPHOSPHOMEVALONATE DECARBOXYLASE"/>
    <property type="match status" value="1"/>
</dbReference>
<dbReference type="InterPro" id="IPR029765">
    <property type="entry name" value="Mev_diP_decarb"/>
</dbReference>
<keyword evidence="7" id="KW-0456">Lyase</keyword>
<dbReference type="EC" id="4.1.1.33" evidence="2"/>
<evidence type="ECO:0000313" key="11">
    <source>
        <dbReference type="Proteomes" id="UP000027341"/>
    </source>
</evidence>
<gene>
    <name evidence="10" type="ORF">EI16_10555</name>
</gene>